<keyword evidence="2" id="KW-0808">Transferase</keyword>
<name>A0ABW3PNE0_9BACL</name>
<evidence type="ECO:0000313" key="3">
    <source>
        <dbReference type="Proteomes" id="UP001597169"/>
    </source>
</evidence>
<dbReference type="GO" id="GO:0016746">
    <property type="term" value="F:acyltransferase activity"/>
    <property type="evidence" value="ECO:0007669"/>
    <property type="project" value="UniProtKB-KW"/>
</dbReference>
<dbReference type="PANTHER" id="PTHR43415:SF3">
    <property type="entry name" value="GNAT-FAMILY ACETYLTRANSFERASE"/>
    <property type="match status" value="1"/>
</dbReference>
<dbReference type="InterPro" id="IPR000182">
    <property type="entry name" value="GNAT_dom"/>
</dbReference>
<gene>
    <name evidence="2" type="ORF">ACFQ3J_05690</name>
</gene>
<dbReference type="Pfam" id="PF13302">
    <property type="entry name" value="Acetyltransf_3"/>
    <property type="match status" value="1"/>
</dbReference>
<dbReference type="EMBL" id="JBHTKX010000001">
    <property type="protein sequence ID" value="MFD1127668.1"/>
    <property type="molecule type" value="Genomic_DNA"/>
</dbReference>
<keyword evidence="2" id="KW-0012">Acyltransferase</keyword>
<evidence type="ECO:0000259" key="1">
    <source>
        <dbReference type="PROSITE" id="PS51186"/>
    </source>
</evidence>
<dbReference type="PANTHER" id="PTHR43415">
    <property type="entry name" value="SPERMIDINE N(1)-ACETYLTRANSFERASE"/>
    <property type="match status" value="1"/>
</dbReference>
<dbReference type="PROSITE" id="PS51186">
    <property type="entry name" value="GNAT"/>
    <property type="match status" value="1"/>
</dbReference>
<comment type="caution">
    <text evidence="2">The sequence shown here is derived from an EMBL/GenBank/DDBJ whole genome shotgun (WGS) entry which is preliminary data.</text>
</comment>
<dbReference type="InterPro" id="IPR016181">
    <property type="entry name" value="Acyl_CoA_acyltransferase"/>
</dbReference>
<organism evidence="2 3">
    <name type="scientific">Paenibacillus provencensis</name>
    <dbReference type="NCBI Taxonomy" id="441151"/>
    <lineage>
        <taxon>Bacteria</taxon>
        <taxon>Bacillati</taxon>
        <taxon>Bacillota</taxon>
        <taxon>Bacilli</taxon>
        <taxon>Bacillales</taxon>
        <taxon>Paenibacillaceae</taxon>
        <taxon>Paenibacillus</taxon>
    </lineage>
</organism>
<feature type="domain" description="N-acetyltransferase" evidence="1">
    <location>
        <begin position="10"/>
        <end position="169"/>
    </location>
</feature>
<evidence type="ECO:0000313" key="2">
    <source>
        <dbReference type="EMBL" id="MFD1127668.1"/>
    </source>
</evidence>
<dbReference type="Gene3D" id="3.40.630.30">
    <property type="match status" value="1"/>
</dbReference>
<keyword evidence="3" id="KW-1185">Reference proteome</keyword>
<dbReference type="SUPFAM" id="SSF55729">
    <property type="entry name" value="Acyl-CoA N-acyltransferases (Nat)"/>
    <property type="match status" value="1"/>
</dbReference>
<proteinExistence type="predicted"/>
<dbReference type="Proteomes" id="UP001597169">
    <property type="component" value="Unassembled WGS sequence"/>
</dbReference>
<reference evidence="3" key="1">
    <citation type="journal article" date="2019" name="Int. J. Syst. Evol. Microbiol.">
        <title>The Global Catalogue of Microorganisms (GCM) 10K type strain sequencing project: providing services to taxonomists for standard genome sequencing and annotation.</title>
        <authorList>
            <consortium name="The Broad Institute Genomics Platform"/>
            <consortium name="The Broad Institute Genome Sequencing Center for Infectious Disease"/>
            <person name="Wu L."/>
            <person name="Ma J."/>
        </authorList>
    </citation>
    <scope>NUCLEOTIDE SEQUENCE [LARGE SCALE GENOMIC DNA]</scope>
    <source>
        <strain evidence="3">CCUG 53519</strain>
    </source>
</reference>
<sequence length="169" mass="19189">MNRNNNSVSIKLRSLTVDDYSKVLNWSKDDSFCSVNGWEKNRSPKELYKWWLSCVNNAAEDFIRLGIEFNEELIGYADLACIKANSAELGIAIGESRLWGKGIGYLSAISMIDYALNNLGITDFNAETHDSNIRSRKMLERIGFKEVSRMGSEAYLGIDTQLIQYRLTL</sequence>
<accession>A0ABW3PNE0</accession>
<protein>
    <submittedName>
        <fullName evidence="2">GNAT family N-acetyltransferase</fullName>
        <ecNumber evidence="2">2.3.-.-</ecNumber>
    </submittedName>
</protein>
<dbReference type="RefSeq" id="WP_091156969.1">
    <property type="nucleotide sequence ID" value="NZ_JBHTKX010000001.1"/>
</dbReference>
<dbReference type="EC" id="2.3.-.-" evidence="2"/>